<name>A0AAN8T1T0_SOLBU</name>
<proteinExistence type="predicted"/>
<dbReference type="Pfam" id="PF14111">
    <property type="entry name" value="DUF4283"/>
    <property type="match status" value="1"/>
</dbReference>
<evidence type="ECO:0000259" key="2">
    <source>
        <dbReference type="Pfam" id="PF14111"/>
    </source>
</evidence>
<evidence type="ECO:0000313" key="3">
    <source>
        <dbReference type="EMBL" id="KAK6780110.1"/>
    </source>
</evidence>
<gene>
    <name evidence="3" type="ORF">RDI58_022294</name>
</gene>
<evidence type="ECO:0000256" key="1">
    <source>
        <dbReference type="SAM" id="MobiDB-lite"/>
    </source>
</evidence>
<dbReference type="EMBL" id="JBANQN010000009">
    <property type="protein sequence ID" value="KAK6780110.1"/>
    <property type="molecule type" value="Genomic_DNA"/>
</dbReference>
<feature type="domain" description="DUF4283" evidence="2">
    <location>
        <begin position="211"/>
        <end position="270"/>
    </location>
</feature>
<organism evidence="3 4">
    <name type="scientific">Solanum bulbocastanum</name>
    <name type="common">Wild potato</name>
    <dbReference type="NCBI Taxonomy" id="147425"/>
    <lineage>
        <taxon>Eukaryota</taxon>
        <taxon>Viridiplantae</taxon>
        <taxon>Streptophyta</taxon>
        <taxon>Embryophyta</taxon>
        <taxon>Tracheophyta</taxon>
        <taxon>Spermatophyta</taxon>
        <taxon>Magnoliopsida</taxon>
        <taxon>eudicotyledons</taxon>
        <taxon>Gunneridae</taxon>
        <taxon>Pentapetalae</taxon>
        <taxon>asterids</taxon>
        <taxon>lamiids</taxon>
        <taxon>Solanales</taxon>
        <taxon>Solanaceae</taxon>
        <taxon>Solanoideae</taxon>
        <taxon>Solaneae</taxon>
        <taxon>Solanum</taxon>
    </lineage>
</organism>
<accession>A0AAN8T1T0</accession>
<reference evidence="3 4" key="1">
    <citation type="submission" date="2024-02" db="EMBL/GenBank/DDBJ databases">
        <title>de novo genome assembly of Solanum bulbocastanum strain 11H21.</title>
        <authorList>
            <person name="Hosaka A.J."/>
        </authorList>
    </citation>
    <scope>NUCLEOTIDE SEQUENCE [LARGE SCALE GENOMIC DNA]</scope>
    <source>
        <tissue evidence="3">Young leaves</tissue>
    </source>
</reference>
<evidence type="ECO:0000313" key="4">
    <source>
        <dbReference type="Proteomes" id="UP001371456"/>
    </source>
</evidence>
<dbReference type="Proteomes" id="UP001371456">
    <property type="component" value="Unassembled WGS sequence"/>
</dbReference>
<protein>
    <recommendedName>
        <fullName evidence="2">DUF4283 domain-containing protein</fullName>
    </recommendedName>
</protein>
<sequence length="271" mass="30859">MEASKEEQQDKGKGAIWRVKDTINNKETTTHRNIEKEKRQPETNSKENTGKYARTSLNDYDQTNTLGNNSHNSQNKCEKGISIVQADVNEAKGHVEKTSHSTLNVDNQILPHVKISSNFYVNRPGQQRMTQSSPKQNQNKPPATSSFTRNISQQIPDPSPFTVTQSLATRLRAIQLKNDTPMDIISPIITTRQGYPSITFHEEDFMQKMPDRCKFTLVGKFTNAMPKMEIIRKSFIAQTQLTGGVKIAHFNSRHIYIDLDNKADHISMWTK</sequence>
<feature type="region of interest" description="Disordered" evidence="1">
    <location>
        <begin position="1"/>
        <end position="75"/>
    </location>
</feature>
<feature type="compositionally biased region" description="Basic and acidic residues" evidence="1">
    <location>
        <begin position="1"/>
        <end position="49"/>
    </location>
</feature>
<feature type="compositionally biased region" description="Polar residues" evidence="1">
    <location>
        <begin position="55"/>
        <end position="75"/>
    </location>
</feature>
<dbReference type="AlphaFoldDB" id="A0AAN8T1T0"/>
<comment type="caution">
    <text evidence="3">The sequence shown here is derived from an EMBL/GenBank/DDBJ whole genome shotgun (WGS) entry which is preliminary data.</text>
</comment>
<keyword evidence="4" id="KW-1185">Reference proteome</keyword>
<feature type="region of interest" description="Disordered" evidence="1">
    <location>
        <begin position="125"/>
        <end position="160"/>
    </location>
</feature>
<dbReference type="InterPro" id="IPR025558">
    <property type="entry name" value="DUF4283"/>
</dbReference>